<accession>A0A2R4WPA7</accession>
<keyword evidence="2" id="KW-1185">Reference proteome</keyword>
<dbReference type="KEGG" id="mee:DA075_22640"/>
<sequence length="87" mass="10340">MTPDSENQLRIDLEEIALDEFFVVVRLRDRKIASLYLRGDRQYANECLEVVRRRIILTVTGEEPGDTREKVAEELTRLRDEIRPPRR</sequence>
<gene>
    <name evidence="1" type="ORF">DA075_22640</name>
</gene>
<proteinExistence type="predicted"/>
<dbReference type="RefSeq" id="WP_099955140.1">
    <property type="nucleotide sequence ID" value="NZ_CP028843.1"/>
</dbReference>
<dbReference type="Proteomes" id="UP000244755">
    <property type="component" value="Chromosome 1"/>
</dbReference>
<dbReference type="EMBL" id="CP028843">
    <property type="protein sequence ID" value="AWB23350.1"/>
    <property type="molecule type" value="Genomic_DNA"/>
</dbReference>
<name>A0A2R4WPA7_9HYPH</name>
<protein>
    <submittedName>
        <fullName evidence="1">Uncharacterized protein</fullName>
    </submittedName>
</protein>
<evidence type="ECO:0000313" key="2">
    <source>
        <dbReference type="Proteomes" id="UP000244755"/>
    </source>
</evidence>
<organism evidence="1 2">
    <name type="scientific">Methylobacterium currus</name>
    <dbReference type="NCBI Taxonomy" id="2051553"/>
    <lineage>
        <taxon>Bacteria</taxon>
        <taxon>Pseudomonadati</taxon>
        <taxon>Pseudomonadota</taxon>
        <taxon>Alphaproteobacteria</taxon>
        <taxon>Hyphomicrobiales</taxon>
        <taxon>Methylobacteriaceae</taxon>
        <taxon>Methylobacterium</taxon>
    </lineage>
</organism>
<reference evidence="1 2" key="1">
    <citation type="submission" date="2018-04" db="EMBL/GenBank/DDBJ databases">
        <title>Methylobacterium sp. PR1016A genome.</title>
        <authorList>
            <person name="Park W."/>
        </authorList>
    </citation>
    <scope>NUCLEOTIDE SEQUENCE [LARGE SCALE GENOMIC DNA]</scope>
    <source>
        <strain evidence="1 2">PR1016A</strain>
    </source>
</reference>
<evidence type="ECO:0000313" key="1">
    <source>
        <dbReference type="EMBL" id="AWB23350.1"/>
    </source>
</evidence>
<dbReference type="AlphaFoldDB" id="A0A2R4WPA7"/>
<dbReference type="OrthoDB" id="9886519at2"/>